<feature type="domain" description="Outer membrane protein beta-barrel" evidence="2">
    <location>
        <begin position="21"/>
        <end position="213"/>
    </location>
</feature>
<dbReference type="EMBL" id="FPHC01000031">
    <property type="protein sequence ID" value="SFV53889.1"/>
    <property type="molecule type" value="Genomic_DNA"/>
</dbReference>
<dbReference type="AlphaFoldDB" id="A0A1W1BK62"/>
<name>A0A1W1BK62_9ZZZZ</name>
<gene>
    <name evidence="3" type="ORF">MNB_SV-6-78</name>
</gene>
<evidence type="ECO:0000259" key="2">
    <source>
        <dbReference type="Pfam" id="PF13505"/>
    </source>
</evidence>
<organism evidence="3">
    <name type="scientific">hydrothermal vent metagenome</name>
    <dbReference type="NCBI Taxonomy" id="652676"/>
    <lineage>
        <taxon>unclassified sequences</taxon>
        <taxon>metagenomes</taxon>
        <taxon>ecological metagenomes</taxon>
    </lineage>
</organism>
<reference evidence="3" key="1">
    <citation type="submission" date="2016-10" db="EMBL/GenBank/DDBJ databases">
        <authorList>
            <person name="de Groot N.N."/>
        </authorList>
    </citation>
    <scope>NUCLEOTIDE SEQUENCE</scope>
</reference>
<dbReference type="InterPro" id="IPR011250">
    <property type="entry name" value="OMP/PagP_B-barrel"/>
</dbReference>
<accession>A0A1W1BK62</accession>
<protein>
    <recommendedName>
        <fullName evidence="2">Outer membrane protein beta-barrel domain-containing protein</fullName>
    </recommendedName>
</protein>
<sequence length="213" mass="23199">MKKELSIVAAFTVLSSVAFAGGSSAPVTVAPVWDVPVEQSKMFVYVSGGATSVEVNDNIQNGIILLPDVLNDSSNVWEGGIGYRHSEDLFATAFVQGDSLDEVSIINFAATVNYRFSDLVIMPYVGAIVGYSKLEWDNIPVDTTGHTNVESKLDADGMTFGLQAGAEYSLGENFTLFGKYQFLTMDHLMEIFKTSEIEHANLQNVQGGVRYEF</sequence>
<dbReference type="Pfam" id="PF13505">
    <property type="entry name" value="OMP_b-brl"/>
    <property type="match status" value="1"/>
</dbReference>
<evidence type="ECO:0000313" key="3">
    <source>
        <dbReference type="EMBL" id="SFV53889.1"/>
    </source>
</evidence>
<keyword evidence="1" id="KW-0732">Signal</keyword>
<dbReference type="Gene3D" id="2.40.160.20">
    <property type="match status" value="1"/>
</dbReference>
<dbReference type="SUPFAM" id="SSF56925">
    <property type="entry name" value="OMPA-like"/>
    <property type="match status" value="1"/>
</dbReference>
<evidence type="ECO:0000256" key="1">
    <source>
        <dbReference type="ARBA" id="ARBA00022729"/>
    </source>
</evidence>
<proteinExistence type="predicted"/>
<dbReference type="InterPro" id="IPR027385">
    <property type="entry name" value="Beta-barrel_OMP"/>
</dbReference>